<dbReference type="RefSeq" id="WP_012959550.1">
    <property type="nucleotide sequence ID" value="NZ_CP117835.1"/>
</dbReference>
<evidence type="ECO:0000256" key="1">
    <source>
        <dbReference type="SAM" id="Coils"/>
    </source>
</evidence>
<feature type="coiled-coil region" evidence="1">
    <location>
        <begin position="36"/>
        <end position="63"/>
    </location>
</feature>
<organism evidence="2 3">
    <name type="scientific">Alkalihalophilus pseudofirmus</name>
    <name type="common">Bacillus pseudofirmus</name>
    <dbReference type="NCBI Taxonomy" id="79885"/>
    <lineage>
        <taxon>Bacteria</taxon>
        <taxon>Bacillati</taxon>
        <taxon>Bacillota</taxon>
        <taxon>Bacilli</taxon>
        <taxon>Bacillales</taxon>
        <taxon>Bacillaceae</taxon>
        <taxon>Alkalihalophilus</taxon>
    </lineage>
</organism>
<proteinExistence type="predicted"/>
<name>A0AAJ2NN57_ALKPS</name>
<dbReference type="AlphaFoldDB" id="A0AAJ2NN57"/>
<sequence length="65" mass="7708">MKQVIQEVKRIDVGKRIPALKLEIDYELMTLHDAMIQEDIDQMNEAKRILELLREELVQLKGHTH</sequence>
<keyword evidence="1" id="KW-0175">Coiled coil</keyword>
<evidence type="ECO:0000313" key="2">
    <source>
        <dbReference type="EMBL" id="MDV2885430.1"/>
    </source>
</evidence>
<dbReference type="Proteomes" id="UP001285636">
    <property type="component" value="Unassembled WGS sequence"/>
</dbReference>
<dbReference type="EMBL" id="JAWJAY010000001">
    <property type="protein sequence ID" value="MDV2885430.1"/>
    <property type="molecule type" value="Genomic_DNA"/>
</dbReference>
<gene>
    <name evidence="2" type="ORF">RYX45_09550</name>
</gene>
<reference evidence="2" key="1">
    <citation type="submission" date="2023-10" db="EMBL/GenBank/DDBJ databases">
        <title>Screening of Alkalihalophilus pseudofirmusBZ-TG-HK211 and Its Alleviation of Salt Stress on Rapeseed Growth.</title>
        <authorList>
            <person name="Zhao B."/>
            <person name="Guo T."/>
        </authorList>
    </citation>
    <scope>NUCLEOTIDE SEQUENCE</scope>
    <source>
        <strain evidence="2">BZ-TG-HK211</strain>
    </source>
</reference>
<evidence type="ECO:0000313" key="3">
    <source>
        <dbReference type="Proteomes" id="UP001285636"/>
    </source>
</evidence>
<accession>A0AAJ2NN57</accession>
<comment type="caution">
    <text evidence="2">The sequence shown here is derived from an EMBL/GenBank/DDBJ whole genome shotgun (WGS) entry which is preliminary data.</text>
</comment>
<protein>
    <submittedName>
        <fullName evidence="2">Uncharacterized protein</fullName>
    </submittedName>
</protein>